<feature type="domain" description="DUF7455" evidence="1">
    <location>
        <begin position="16"/>
        <end position="69"/>
    </location>
</feature>
<sequence>MTTLSLQPETSTAPVLNAADRCDKCGAKAWLRATMPSGFQLFFCAHHATQNLDALMLSGASILDERHFLNKDN</sequence>
<proteinExistence type="predicted"/>
<dbReference type="Pfam" id="PF24254">
    <property type="entry name" value="DUF7455"/>
    <property type="match status" value="1"/>
</dbReference>
<dbReference type="Proteomes" id="UP000234545">
    <property type="component" value="Unassembled WGS sequence"/>
</dbReference>
<reference evidence="2 3" key="1">
    <citation type="submission" date="2017-12" db="EMBL/GenBank/DDBJ databases">
        <title>Phylogenetic diversity of female urinary microbiome.</title>
        <authorList>
            <person name="Thomas-White K."/>
            <person name="Wolfe A.J."/>
        </authorList>
    </citation>
    <scope>NUCLEOTIDE SEQUENCE [LARGE SCALE GENOMIC DNA]</scope>
    <source>
        <strain evidence="2 3">UMB0250</strain>
    </source>
</reference>
<dbReference type="AlphaFoldDB" id="A0A2I1I6E7"/>
<accession>A0A2I1I6E7</accession>
<evidence type="ECO:0000259" key="1">
    <source>
        <dbReference type="Pfam" id="PF24254"/>
    </source>
</evidence>
<evidence type="ECO:0000313" key="2">
    <source>
        <dbReference type="EMBL" id="PKY66705.1"/>
    </source>
</evidence>
<organism evidence="2 3">
    <name type="scientific">Schaalia turicensis</name>
    <dbReference type="NCBI Taxonomy" id="131111"/>
    <lineage>
        <taxon>Bacteria</taxon>
        <taxon>Bacillati</taxon>
        <taxon>Actinomycetota</taxon>
        <taxon>Actinomycetes</taxon>
        <taxon>Actinomycetales</taxon>
        <taxon>Actinomycetaceae</taxon>
        <taxon>Schaalia</taxon>
    </lineage>
</organism>
<gene>
    <name evidence="2" type="ORF">CYJ25_00155</name>
</gene>
<name>A0A2I1I6E7_9ACTO</name>
<dbReference type="InterPro" id="IPR055878">
    <property type="entry name" value="DUF7455"/>
</dbReference>
<evidence type="ECO:0000313" key="3">
    <source>
        <dbReference type="Proteomes" id="UP000234545"/>
    </source>
</evidence>
<dbReference type="RefSeq" id="WP_006681584.1">
    <property type="nucleotide sequence ID" value="NZ_CP048928.1"/>
</dbReference>
<comment type="caution">
    <text evidence="2">The sequence shown here is derived from an EMBL/GenBank/DDBJ whole genome shotgun (WGS) entry which is preliminary data.</text>
</comment>
<protein>
    <recommendedName>
        <fullName evidence="1">DUF7455 domain-containing protein</fullName>
    </recommendedName>
</protein>
<dbReference type="OrthoDB" id="3539048at2"/>
<dbReference type="EMBL" id="PKKJ01000001">
    <property type="protein sequence ID" value="PKY66705.1"/>
    <property type="molecule type" value="Genomic_DNA"/>
</dbReference>